<comment type="similarity">
    <text evidence="1">Belongs to the CapA family.</text>
</comment>
<dbReference type="Pfam" id="PF00768">
    <property type="entry name" value="Peptidase_S11"/>
    <property type="match status" value="1"/>
</dbReference>
<organism evidence="3 4">
    <name type="scientific">Lactiplantibacillus dongliensis</name>
    <dbReference type="NCBI Taxonomy" id="2559919"/>
    <lineage>
        <taxon>Bacteria</taxon>
        <taxon>Bacillati</taxon>
        <taxon>Bacillota</taxon>
        <taxon>Bacilli</taxon>
        <taxon>Lactobacillales</taxon>
        <taxon>Lactobacillaceae</taxon>
        <taxon>Lactiplantibacillus</taxon>
    </lineage>
</organism>
<dbReference type="SUPFAM" id="SSF56601">
    <property type="entry name" value="beta-lactamase/transpeptidase-like"/>
    <property type="match status" value="1"/>
</dbReference>
<dbReference type="SMART" id="SM00854">
    <property type="entry name" value="PGA_cap"/>
    <property type="match status" value="1"/>
</dbReference>
<dbReference type="InterPro" id="IPR013221">
    <property type="entry name" value="Mur_ligase_cen"/>
</dbReference>
<protein>
    <submittedName>
        <fullName evidence="3">CapA family protein</fullName>
    </submittedName>
</protein>
<dbReference type="RefSeq" id="WP_171001038.1">
    <property type="nucleotide sequence ID" value="NZ_BJDK01000009.1"/>
</dbReference>
<dbReference type="Pfam" id="PF02875">
    <property type="entry name" value="Mur_ligase_C"/>
    <property type="match status" value="1"/>
</dbReference>
<accession>A0ABW1R954</accession>
<dbReference type="Proteomes" id="UP001596253">
    <property type="component" value="Unassembled WGS sequence"/>
</dbReference>
<dbReference type="Gene3D" id="3.90.190.20">
    <property type="entry name" value="Mur ligase, C-terminal domain"/>
    <property type="match status" value="1"/>
</dbReference>
<dbReference type="Gene3D" id="3.40.1190.10">
    <property type="entry name" value="Mur-like, catalytic domain"/>
    <property type="match status" value="1"/>
</dbReference>
<evidence type="ECO:0000313" key="4">
    <source>
        <dbReference type="Proteomes" id="UP001596253"/>
    </source>
</evidence>
<dbReference type="Gene3D" id="3.40.710.10">
    <property type="entry name" value="DD-peptidase/beta-lactamase superfamily"/>
    <property type="match status" value="1"/>
</dbReference>
<dbReference type="InterPro" id="IPR036615">
    <property type="entry name" value="Mur_ligase_C_dom_sf"/>
</dbReference>
<sequence>MTNQNKYLSMHEIADVLDGKWVVAPADDHELIEHYAVYSGELVHEDHANLWFAMDLPTWQRGTGNHGIYARTFADSHPKVKQLQRFLKMAIVQHPVDAQVPQLQVEDPYAAMVTLFKLINADNPSHNIGITGTVGKSTMKELVASLLALKTTVNKTPLNHNSRTSSRISVLNNHHAAYNVLEIALASLWYGQKKVGIVEDVKLDLAILTQVGVGQRGIDEHQMADFKTRIAYGLKPGKPFLVNGDIANLDDVLKGADRYTQHVVTYGFSSTCDFIGQVTAAGVLTVCHQGHLVASMSVNGFDRGLISNVIGALATYQLLVGDIDAKSLAAFDSICRVKAAKNTKTMTINQHQVTIVDDTHNAELLSMQNFINYAQAYCAPATTKKIFIVGRIINLGKQAHQVYQQLVTTFNHSQFEAVYTFGPEIDQIATDFEPQRYGGHFTSVDALVKALTQRVTSDTLIFIKGSSRNSNINRISRQMVTKADYFATQADRLAISDIYPRPTAYTRNGVGRLLVILECLERLTYSKIRLTDLVKITQDLANDRSVNKVGLTVGDTHTALELLSVAIVVPAPDVIINLAESIFGGNQAAVQGLRKKATQLELSKQALVNITGRPTRSEQRTYLSDLEKIGAAYIKLPNEFFSLLSLQRANLTNQRLGYQKRSQLLKTGKAYGSVFFGPKETNGLIFFNDQHGKRFSAFINAPHISYIDAKMEQLVDGGLSATAIMPPKTTVTLKQPIINLLSDTYFGEMYTRARKRNKIDDALQKYGYGYSFEKLGRFFDRSAYNVCNFEAVFAENPHALTGIKPFVLDAKTEPTLKELTRRHFNLAMLGNNHAKDAGATALTETIQAFHQAGIETIGAGRDQTDSRHFVEFNYQGQKIALFNGYWYRNPAYNLFDFYAKSASAGVNCLDTLVWEDVQAYRQQHPTAKIIVSAHWGNDFHEAIMPVQQATAEKLVTAGADLIIGQGPHILQPIKYVGHAPVIYSIGNGVFNNNGEFVKRGCPAYGATVRLDLDQHRLYLCPFYANNRKTFWQPDFVNDTDFAEAAGIFGADYATTKLDGLNAVVLPL</sequence>
<dbReference type="InterPro" id="IPR012338">
    <property type="entry name" value="Beta-lactam/transpept-like"/>
</dbReference>
<comment type="caution">
    <text evidence="3">The sequence shown here is derived from an EMBL/GenBank/DDBJ whole genome shotgun (WGS) entry which is preliminary data.</text>
</comment>
<dbReference type="Gene3D" id="3.60.21.10">
    <property type="match status" value="1"/>
</dbReference>
<dbReference type="InterPro" id="IPR029052">
    <property type="entry name" value="Metallo-depent_PP-like"/>
</dbReference>
<evidence type="ECO:0000256" key="1">
    <source>
        <dbReference type="ARBA" id="ARBA00005662"/>
    </source>
</evidence>
<name>A0ABW1R954_9LACO</name>
<dbReference type="InterPro" id="IPR036565">
    <property type="entry name" value="Mur-like_cat_sf"/>
</dbReference>
<dbReference type="EMBL" id="JBHSSD010000041">
    <property type="protein sequence ID" value="MFC6164980.1"/>
    <property type="molecule type" value="Genomic_DNA"/>
</dbReference>
<evidence type="ECO:0000259" key="2">
    <source>
        <dbReference type="SMART" id="SM00854"/>
    </source>
</evidence>
<dbReference type="InterPro" id="IPR004101">
    <property type="entry name" value="Mur_ligase_C"/>
</dbReference>
<gene>
    <name evidence="3" type="ORF">ACFP3T_09895</name>
</gene>
<dbReference type="PANTHER" id="PTHR33393">
    <property type="entry name" value="POLYGLUTAMINE SYNTHESIS ACCESSORY PROTEIN RV0574C-RELATED"/>
    <property type="match status" value="1"/>
</dbReference>
<dbReference type="Pfam" id="PF09587">
    <property type="entry name" value="PGA_cap"/>
    <property type="match status" value="1"/>
</dbReference>
<dbReference type="SUPFAM" id="SSF53244">
    <property type="entry name" value="MurD-like peptide ligases, peptide-binding domain"/>
    <property type="match status" value="1"/>
</dbReference>
<dbReference type="InterPro" id="IPR001967">
    <property type="entry name" value="Peptidase_S11_N"/>
</dbReference>
<reference evidence="4" key="1">
    <citation type="journal article" date="2019" name="Int. J. Syst. Evol. Microbiol.">
        <title>The Global Catalogue of Microorganisms (GCM) 10K type strain sequencing project: providing services to taxonomists for standard genome sequencing and annotation.</title>
        <authorList>
            <consortium name="The Broad Institute Genomics Platform"/>
            <consortium name="The Broad Institute Genome Sequencing Center for Infectious Disease"/>
            <person name="Wu L."/>
            <person name="Ma J."/>
        </authorList>
    </citation>
    <scope>NUCLEOTIDE SEQUENCE [LARGE SCALE GENOMIC DNA]</scope>
    <source>
        <strain evidence="4">CCM 8932</strain>
    </source>
</reference>
<dbReference type="PANTHER" id="PTHR33393:SF13">
    <property type="entry name" value="PGA BIOSYNTHESIS PROTEIN CAPA"/>
    <property type="match status" value="1"/>
</dbReference>
<feature type="domain" description="Capsule synthesis protein CapA" evidence="2">
    <location>
        <begin position="737"/>
        <end position="992"/>
    </location>
</feature>
<keyword evidence="4" id="KW-1185">Reference proteome</keyword>
<evidence type="ECO:0000313" key="3">
    <source>
        <dbReference type="EMBL" id="MFC6164980.1"/>
    </source>
</evidence>
<dbReference type="InterPro" id="IPR019079">
    <property type="entry name" value="Capsule_synth_CapA"/>
</dbReference>
<dbReference type="SUPFAM" id="SSF56300">
    <property type="entry name" value="Metallo-dependent phosphatases"/>
    <property type="match status" value="1"/>
</dbReference>
<dbReference type="SUPFAM" id="SSF53623">
    <property type="entry name" value="MurD-like peptide ligases, catalytic domain"/>
    <property type="match status" value="1"/>
</dbReference>
<proteinExistence type="inferred from homology"/>
<dbReference type="Pfam" id="PF08245">
    <property type="entry name" value="Mur_ligase_M"/>
    <property type="match status" value="1"/>
</dbReference>
<dbReference type="InterPro" id="IPR052169">
    <property type="entry name" value="CW_Biosynth-Accessory"/>
</dbReference>